<comment type="caution">
    <text evidence="2">The sequence shown here is derived from an EMBL/GenBank/DDBJ whole genome shotgun (WGS) entry which is preliminary data.</text>
</comment>
<reference evidence="2 3" key="1">
    <citation type="journal article" date="2023" name="Genes (Basel)">
        <title>Chromosome-Level Genome Assembly and Circadian Gene Repertoire of the Patagonia Blennie Eleginops maclovinus-The Closest Ancestral Proxy of Antarctic Cryonotothenioids.</title>
        <authorList>
            <person name="Cheng C.C."/>
            <person name="Rivera-Colon A.G."/>
            <person name="Minhas B.F."/>
            <person name="Wilson L."/>
            <person name="Rayamajhi N."/>
            <person name="Vargas-Chacoff L."/>
            <person name="Catchen J.M."/>
        </authorList>
    </citation>
    <scope>NUCLEOTIDE SEQUENCE [LARGE SCALE GENOMIC DNA]</scope>
    <source>
        <strain evidence="2">JMC-PN-2008</strain>
    </source>
</reference>
<reference evidence="2 3" key="2">
    <citation type="journal article" date="2023" name="Mol. Biol. Evol.">
        <title>Genomics of Secondarily Temperate Adaptation in the Only Non-Antarctic Icefish.</title>
        <authorList>
            <person name="Rivera-Colon A.G."/>
            <person name="Rayamajhi N."/>
            <person name="Minhas B.F."/>
            <person name="Madrigal G."/>
            <person name="Bilyk K.T."/>
            <person name="Yoon V."/>
            <person name="Hune M."/>
            <person name="Gregory S."/>
            <person name="Cheng C.H.C."/>
            <person name="Catchen J.M."/>
        </authorList>
    </citation>
    <scope>NUCLEOTIDE SEQUENCE [LARGE SCALE GENOMIC DNA]</scope>
    <source>
        <strain evidence="2">JMC-PN-2008</strain>
    </source>
</reference>
<feature type="compositionally biased region" description="Pro residues" evidence="1">
    <location>
        <begin position="66"/>
        <end position="76"/>
    </location>
</feature>
<dbReference type="Proteomes" id="UP001346869">
    <property type="component" value="Unassembled WGS sequence"/>
</dbReference>
<evidence type="ECO:0000313" key="3">
    <source>
        <dbReference type="Proteomes" id="UP001346869"/>
    </source>
</evidence>
<feature type="compositionally biased region" description="Polar residues" evidence="1">
    <location>
        <begin position="278"/>
        <end position="287"/>
    </location>
</feature>
<feature type="compositionally biased region" description="Pro residues" evidence="1">
    <location>
        <begin position="124"/>
        <end position="164"/>
    </location>
</feature>
<evidence type="ECO:0000256" key="1">
    <source>
        <dbReference type="SAM" id="MobiDB-lite"/>
    </source>
</evidence>
<dbReference type="EMBL" id="JAUZQC010000013">
    <property type="protein sequence ID" value="KAK5860791.1"/>
    <property type="molecule type" value="Genomic_DNA"/>
</dbReference>
<dbReference type="AlphaFoldDB" id="A0AAN7XAK9"/>
<keyword evidence="3" id="KW-1185">Reference proteome</keyword>
<proteinExistence type="predicted"/>
<name>A0AAN7XAK9_ELEMC</name>
<gene>
    <name evidence="2" type="ORF">PBY51_022249</name>
</gene>
<accession>A0AAN7XAK9</accession>
<evidence type="ECO:0000313" key="2">
    <source>
        <dbReference type="EMBL" id="KAK5860791.1"/>
    </source>
</evidence>
<feature type="region of interest" description="Disordered" evidence="1">
    <location>
        <begin position="62"/>
        <end position="184"/>
    </location>
</feature>
<feature type="region of interest" description="Disordered" evidence="1">
    <location>
        <begin position="244"/>
        <end position="287"/>
    </location>
</feature>
<feature type="compositionally biased region" description="Pro residues" evidence="1">
    <location>
        <begin position="173"/>
        <end position="184"/>
    </location>
</feature>
<sequence>MGNPLLLFKNFFQPPTCLLPICAPQILGTNTAGPTLLYFPQNWPPPPNKCPPILRVLTTPPTTVSPTPPFPPPTSPPNYCRAPKKCAQTTPPKNRGAQILRVPKQGSHYFPNTAGPKNRFHHAAPPPRGPPPPRSTIFPPKPPQLGTPKPPGPKNAPHNPPLPNPLSKYFSVPKPPLSVPNHPPLPPNVLQLLWPNHRRSQNPRPPTTALPKPPLPRVQTPWPPTMVSKYCGTNHRCSPYWVSQKPGPPTCSPQTPCPHSHTAAQQNPGPKPPFPNMHPNSAPNTGITNHCLSTTVLQIMWHQPPCPK</sequence>
<protein>
    <submittedName>
        <fullName evidence="2">Uncharacterized protein</fullName>
    </submittedName>
</protein>
<feature type="compositionally biased region" description="Pro residues" evidence="1">
    <location>
        <begin position="203"/>
        <end position="221"/>
    </location>
</feature>
<feature type="region of interest" description="Disordered" evidence="1">
    <location>
        <begin position="197"/>
        <end position="221"/>
    </location>
</feature>
<organism evidence="2 3">
    <name type="scientific">Eleginops maclovinus</name>
    <name type="common">Patagonian blennie</name>
    <name type="synonym">Eleginus maclovinus</name>
    <dbReference type="NCBI Taxonomy" id="56733"/>
    <lineage>
        <taxon>Eukaryota</taxon>
        <taxon>Metazoa</taxon>
        <taxon>Chordata</taxon>
        <taxon>Craniata</taxon>
        <taxon>Vertebrata</taxon>
        <taxon>Euteleostomi</taxon>
        <taxon>Actinopterygii</taxon>
        <taxon>Neopterygii</taxon>
        <taxon>Teleostei</taxon>
        <taxon>Neoteleostei</taxon>
        <taxon>Acanthomorphata</taxon>
        <taxon>Eupercaria</taxon>
        <taxon>Perciformes</taxon>
        <taxon>Notothenioidei</taxon>
        <taxon>Eleginopidae</taxon>
        <taxon>Eleginops</taxon>
    </lineage>
</organism>